<accession>A0ACB6QMZ0</accession>
<reference evidence="1" key="1">
    <citation type="journal article" date="2020" name="Stud. Mycol.">
        <title>101 Dothideomycetes genomes: a test case for predicting lifestyles and emergence of pathogens.</title>
        <authorList>
            <person name="Haridas S."/>
            <person name="Albert R."/>
            <person name="Binder M."/>
            <person name="Bloem J."/>
            <person name="Labutti K."/>
            <person name="Salamov A."/>
            <person name="Andreopoulos B."/>
            <person name="Baker S."/>
            <person name="Barry K."/>
            <person name="Bills G."/>
            <person name="Bluhm B."/>
            <person name="Cannon C."/>
            <person name="Castanera R."/>
            <person name="Culley D."/>
            <person name="Daum C."/>
            <person name="Ezra D."/>
            <person name="Gonzalez J."/>
            <person name="Henrissat B."/>
            <person name="Kuo A."/>
            <person name="Liang C."/>
            <person name="Lipzen A."/>
            <person name="Lutzoni F."/>
            <person name="Magnuson J."/>
            <person name="Mondo S."/>
            <person name="Nolan M."/>
            <person name="Ohm R."/>
            <person name="Pangilinan J."/>
            <person name="Park H.-J."/>
            <person name="Ramirez L."/>
            <person name="Alfaro M."/>
            <person name="Sun H."/>
            <person name="Tritt A."/>
            <person name="Yoshinaga Y."/>
            <person name="Zwiers L.-H."/>
            <person name="Turgeon B."/>
            <person name="Goodwin S."/>
            <person name="Spatafora J."/>
            <person name="Crous P."/>
            <person name="Grigoriev I."/>
        </authorList>
    </citation>
    <scope>NUCLEOTIDE SEQUENCE</scope>
    <source>
        <strain evidence="1">ATCC 200398</strain>
    </source>
</reference>
<protein>
    <submittedName>
        <fullName evidence="1">Uncharacterized protein</fullName>
    </submittedName>
</protein>
<dbReference type="Proteomes" id="UP000799755">
    <property type="component" value="Unassembled WGS sequence"/>
</dbReference>
<sequence length="190" mass="17787">MKYSAIIVALAAGAFAIPQASTITSAPPTAASAALTPQVSCALACPASDVTCQAACLGNARPNESQVIETNNCAAKCDQGDGTPAATEKYSQCVQACIASYFPSSQTLAAPAAGSNAPSAASNAASATGAAASGSAGASNVASGTGAKPTGSSTASGAAASSSSTGAASSNNVQLAGAGLAGLFMAVFAL</sequence>
<proteinExistence type="predicted"/>
<evidence type="ECO:0000313" key="2">
    <source>
        <dbReference type="Proteomes" id="UP000799755"/>
    </source>
</evidence>
<gene>
    <name evidence="1" type="ORF">BDR25DRAFT_344539</name>
</gene>
<organism evidence="1 2">
    <name type="scientific">Lindgomyces ingoldianus</name>
    <dbReference type="NCBI Taxonomy" id="673940"/>
    <lineage>
        <taxon>Eukaryota</taxon>
        <taxon>Fungi</taxon>
        <taxon>Dikarya</taxon>
        <taxon>Ascomycota</taxon>
        <taxon>Pezizomycotina</taxon>
        <taxon>Dothideomycetes</taxon>
        <taxon>Pleosporomycetidae</taxon>
        <taxon>Pleosporales</taxon>
        <taxon>Lindgomycetaceae</taxon>
        <taxon>Lindgomyces</taxon>
    </lineage>
</organism>
<evidence type="ECO:0000313" key="1">
    <source>
        <dbReference type="EMBL" id="KAF2468266.1"/>
    </source>
</evidence>
<dbReference type="EMBL" id="MU003517">
    <property type="protein sequence ID" value="KAF2468266.1"/>
    <property type="molecule type" value="Genomic_DNA"/>
</dbReference>
<name>A0ACB6QMZ0_9PLEO</name>
<keyword evidence="2" id="KW-1185">Reference proteome</keyword>
<comment type="caution">
    <text evidence="1">The sequence shown here is derived from an EMBL/GenBank/DDBJ whole genome shotgun (WGS) entry which is preliminary data.</text>
</comment>